<dbReference type="Pfam" id="PF24626">
    <property type="entry name" value="SH3_Tf2-1"/>
    <property type="match status" value="1"/>
</dbReference>
<reference evidence="3" key="1">
    <citation type="journal article" date="2014" name="Science">
        <title>Ancient hybridizations among the ancestral genomes of bread wheat.</title>
        <authorList>
            <consortium name="International Wheat Genome Sequencing Consortium,"/>
            <person name="Marcussen T."/>
            <person name="Sandve S.R."/>
            <person name="Heier L."/>
            <person name="Spannagl M."/>
            <person name="Pfeifer M."/>
            <person name="Jakobsen K.S."/>
            <person name="Wulff B.B."/>
            <person name="Steuernagel B."/>
            <person name="Mayer K.F."/>
            <person name="Olsen O.A."/>
        </authorList>
    </citation>
    <scope>NUCLEOTIDE SEQUENCE [LARGE SCALE GENOMIC DNA]</scope>
    <source>
        <strain evidence="3">cv. AL8/78</strain>
    </source>
</reference>
<protein>
    <recommendedName>
        <fullName evidence="1">Tf2-1-like SH3-like domain-containing protein</fullName>
    </recommendedName>
</protein>
<sequence>PFAVLACIGKVAYRLKLSAGARIHDVFHVGLLKPFRGEPPAATPALPPTSDGRLLPGPEKVLQAQLRRGVWYLL</sequence>
<evidence type="ECO:0000313" key="2">
    <source>
        <dbReference type="EnsemblPlants" id="AET7Gv20795000.1"/>
    </source>
</evidence>
<dbReference type="EnsemblPlants" id="AET7Gv20795000.1">
    <property type="protein sequence ID" value="AET7Gv20795000.1"/>
    <property type="gene ID" value="AET7Gv20795000"/>
</dbReference>
<proteinExistence type="predicted"/>
<dbReference type="Proteomes" id="UP000015105">
    <property type="component" value="Chromosome 7D"/>
</dbReference>
<reference evidence="3" key="2">
    <citation type="journal article" date="2017" name="Nat. Plants">
        <title>The Aegilops tauschii genome reveals multiple impacts of transposons.</title>
        <authorList>
            <person name="Zhao G."/>
            <person name="Zou C."/>
            <person name="Li K."/>
            <person name="Wang K."/>
            <person name="Li T."/>
            <person name="Gao L."/>
            <person name="Zhang X."/>
            <person name="Wang H."/>
            <person name="Yang Z."/>
            <person name="Liu X."/>
            <person name="Jiang W."/>
            <person name="Mao L."/>
            <person name="Kong X."/>
            <person name="Jiao Y."/>
            <person name="Jia J."/>
        </authorList>
    </citation>
    <scope>NUCLEOTIDE SEQUENCE [LARGE SCALE GENOMIC DNA]</scope>
    <source>
        <strain evidence="3">cv. AL8/78</strain>
    </source>
</reference>
<organism evidence="2 3">
    <name type="scientific">Aegilops tauschii subsp. strangulata</name>
    <name type="common">Goatgrass</name>
    <dbReference type="NCBI Taxonomy" id="200361"/>
    <lineage>
        <taxon>Eukaryota</taxon>
        <taxon>Viridiplantae</taxon>
        <taxon>Streptophyta</taxon>
        <taxon>Embryophyta</taxon>
        <taxon>Tracheophyta</taxon>
        <taxon>Spermatophyta</taxon>
        <taxon>Magnoliopsida</taxon>
        <taxon>Liliopsida</taxon>
        <taxon>Poales</taxon>
        <taxon>Poaceae</taxon>
        <taxon>BOP clade</taxon>
        <taxon>Pooideae</taxon>
        <taxon>Triticodae</taxon>
        <taxon>Triticeae</taxon>
        <taxon>Triticinae</taxon>
        <taxon>Aegilops</taxon>
    </lineage>
</organism>
<feature type="domain" description="Tf2-1-like SH3-like" evidence="1">
    <location>
        <begin position="1"/>
        <end position="36"/>
    </location>
</feature>
<reference evidence="2" key="4">
    <citation type="submission" date="2019-03" db="UniProtKB">
        <authorList>
            <consortium name="EnsemblPlants"/>
        </authorList>
    </citation>
    <scope>IDENTIFICATION</scope>
</reference>
<evidence type="ECO:0000259" key="1">
    <source>
        <dbReference type="Pfam" id="PF24626"/>
    </source>
</evidence>
<reference evidence="2" key="5">
    <citation type="journal article" date="2021" name="G3 (Bethesda)">
        <title>Aegilops tauschii genome assembly Aet v5.0 features greater sequence contiguity and improved annotation.</title>
        <authorList>
            <person name="Wang L."/>
            <person name="Zhu T."/>
            <person name="Rodriguez J.C."/>
            <person name="Deal K.R."/>
            <person name="Dubcovsky J."/>
            <person name="McGuire P.E."/>
            <person name="Lux T."/>
            <person name="Spannagl M."/>
            <person name="Mayer K.F.X."/>
            <person name="Baldrich P."/>
            <person name="Meyers B.C."/>
            <person name="Huo N."/>
            <person name="Gu Y.Q."/>
            <person name="Zhou H."/>
            <person name="Devos K.M."/>
            <person name="Bennetzen J.L."/>
            <person name="Unver T."/>
            <person name="Budak H."/>
            <person name="Gulick P.J."/>
            <person name="Galiba G."/>
            <person name="Kalapos B."/>
            <person name="Nelson D.R."/>
            <person name="Li P."/>
            <person name="You F.M."/>
            <person name="Luo M.C."/>
            <person name="Dvorak J."/>
        </authorList>
    </citation>
    <scope>NUCLEOTIDE SEQUENCE [LARGE SCALE GENOMIC DNA]</scope>
    <source>
        <strain evidence="2">cv. AL8/78</strain>
    </source>
</reference>
<dbReference type="InterPro" id="IPR056924">
    <property type="entry name" value="SH3_Tf2-1"/>
</dbReference>
<name>A0A453S2P2_AEGTS</name>
<reference evidence="2" key="3">
    <citation type="journal article" date="2017" name="Nature">
        <title>Genome sequence of the progenitor of the wheat D genome Aegilops tauschii.</title>
        <authorList>
            <person name="Luo M.C."/>
            <person name="Gu Y.Q."/>
            <person name="Puiu D."/>
            <person name="Wang H."/>
            <person name="Twardziok S.O."/>
            <person name="Deal K.R."/>
            <person name="Huo N."/>
            <person name="Zhu T."/>
            <person name="Wang L."/>
            <person name="Wang Y."/>
            <person name="McGuire P.E."/>
            <person name="Liu S."/>
            <person name="Long H."/>
            <person name="Ramasamy R.K."/>
            <person name="Rodriguez J.C."/>
            <person name="Van S.L."/>
            <person name="Yuan L."/>
            <person name="Wang Z."/>
            <person name="Xia Z."/>
            <person name="Xiao L."/>
            <person name="Anderson O.D."/>
            <person name="Ouyang S."/>
            <person name="Liang Y."/>
            <person name="Zimin A.V."/>
            <person name="Pertea G."/>
            <person name="Qi P."/>
            <person name="Bennetzen J.L."/>
            <person name="Dai X."/>
            <person name="Dawson M.W."/>
            <person name="Muller H.G."/>
            <person name="Kugler K."/>
            <person name="Rivarola-Duarte L."/>
            <person name="Spannagl M."/>
            <person name="Mayer K.F.X."/>
            <person name="Lu F.H."/>
            <person name="Bevan M.W."/>
            <person name="Leroy P."/>
            <person name="Li P."/>
            <person name="You F.M."/>
            <person name="Sun Q."/>
            <person name="Liu Z."/>
            <person name="Lyons E."/>
            <person name="Wicker T."/>
            <person name="Salzberg S.L."/>
            <person name="Devos K.M."/>
            <person name="Dvorak J."/>
        </authorList>
    </citation>
    <scope>NUCLEOTIDE SEQUENCE [LARGE SCALE GENOMIC DNA]</scope>
    <source>
        <strain evidence="2">cv. AL8/78</strain>
    </source>
</reference>
<keyword evidence="3" id="KW-1185">Reference proteome</keyword>
<dbReference type="Gramene" id="AET7Gv20795000.1">
    <property type="protein sequence ID" value="AET7Gv20795000.1"/>
    <property type="gene ID" value="AET7Gv20795000"/>
</dbReference>
<evidence type="ECO:0000313" key="3">
    <source>
        <dbReference type="Proteomes" id="UP000015105"/>
    </source>
</evidence>
<dbReference type="STRING" id="200361.A0A453S2P2"/>
<dbReference type="AlphaFoldDB" id="A0A453S2P2"/>
<accession>A0A453S2P2</accession>